<dbReference type="AlphaFoldDB" id="A0A5M6IR34"/>
<dbReference type="Proteomes" id="UP000325255">
    <property type="component" value="Unassembled WGS sequence"/>
</dbReference>
<evidence type="ECO:0000313" key="1">
    <source>
        <dbReference type="EMBL" id="KAA5610746.1"/>
    </source>
</evidence>
<reference evidence="1 2" key="1">
    <citation type="submission" date="2019-09" db="EMBL/GenBank/DDBJ databases">
        <title>Genome sequence of Rhodovastum atsumiense, a diverse member of the Acetobacteraceae family of non-sulfur purple photosynthetic bacteria.</title>
        <authorList>
            <person name="Meyer T."/>
            <person name="Kyndt J."/>
        </authorList>
    </citation>
    <scope>NUCLEOTIDE SEQUENCE [LARGE SCALE GENOMIC DNA]</scope>
    <source>
        <strain evidence="1 2">DSM 21279</strain>
    </source>
</reference>
<organism evidence="1 2">
    <name type="scientific">Rhodovastum atsumiense</name>
    <dbReference type="NCBI Taxonomy" id="504468"/>
    <lineage>
        <taxon>Bacteria</taxon>
        <taxon>Pseudomonadati</taxon>
        <taxon>Pseudomonadota</taxon>
        <taxon>Alphaproteobacteria</taxon>
        <taxon>Acetobacterales</taxon>
        <taxon>Acetobacteraceae</taxon>
        <taxon>Rhodovastum</taxon>
    </lineage>
</organism>
<comment type="caution">
    <text evidence="1">The sequence shown here is derived from an EMBL/GenBank/DDBJ whole genome shotgun (WGS) entry which is preliminary data.</text>
</comment>
<name>A0A5M6IR34_9PROT</name>
<dbReference type="EMBL" id="VWPK01000028">
    <property type="protein sequence ID" value="KAA5610746.1"/>
    <property type="molecule type" value="Genomic_DNA"/>
</dbReference>
<sequence length="317" mass="33515">MTTSDAGIRCAVHADWSTDPRKRWMTLARRTPAGWRVAAPEPVGEVSTLLARLHDPAAAVLLGADLPLGLPRGYAARLRAADFPAFLRGLAASADFFRVCATLAEVGPDRPFYPARGVAGMTRAAHAAALGLPDAAALCRAVDHATAERPAGAPPFWTLGANQSGKAAISAWRDLVMPALSGDALRLWPFEGDLPALLAPGRIVMAETYPAEALRHLGLRLIGSKRRRADRAALAPALLAVLPRLGARPEPALVAAATDGFGADAAGEDRFDCVLGVLCVLNVLAGHRPAFVPDDPWIRHWEGWVLGQTALPRDQSA</sequence>
<proteinExistence type="predicted"/>
<keyword evidence="2" id="KW-1185">Reference proteome</keyword>
<evidence type="ECO:0000313" key="2">
    <source>
        <dbReference type="Proteomes" id="UP000325255"/>
    </source>
</evidence>
<dbReference type="OrthoDB" id="3078257at2"/>
<gene>
    <name evidence="1" type="ORF">F1189_17625</name>
</gene>
<accession>A0A5M6IR34</accession>
<protein>
    <recommendedName>
        <fullName evidence="3">DUF429 domain-containing protein</fullName>
    </recommendedName>
</protein>
<evidence type="ECO:0008006" key="3">
    <source>
        <dbReference type="Google" id="ProtNLM"/>
    </source>
</evidence>